<name>A0A414ASS8_9FIRM</name>
<dbReference type="AlphaFoldDB" id="A0A414ASS8"/>
<dbReference type="Proteomes" id="UP000283975">
    <property type="component" value="Unassembled WGS sequence"/>
</dbReference>
<organism evidence="1 2">
    <name type="scientific">Enterocloster bolteae</name>
    <dbReference type="NCBI Taxonomy" id="208479"/>
    <lineage>
        <taxon>Bacteria</taxon>
        <taxon>Bacillati</taxon>
        <taxon>Bacillota</taxon>
        <taxon>Clostridia</taxon>
        <taxon>Lachnospirales</taxon>
        <taxon>Lachnospiraceae</taxon>
        <taxon>Enterocloster</taxon>
    </lineage>
</organism>
<gene>
    <name evidence="1" type="ORF">DW839_18010</name>
</gene>
<sequence>MEVCILAGVTTEKEEIRLDKKVTVKSIATWATGAQRKTTIGDISIPPKGTVLLTREEIIAQAQNGNKLLTGLDGLGSHATWYIDDNYTRNELSFDQENSKQNVLTNEEIKRIFDLKTQKAFEDNIKKSIVTRAEMAFLMSEVKDMGINDYNKIAFCIEYTGIKP</sequence>
<accession>A0A414ASS8</accession>
<dbReference type="EMBL" id="QSHZ01000020">
    <property type="protein sequence ID" value="RHC54602.1"/>
    <property type="molecule type" value="Genomic_DNA"/>
</dbReference>
<protein>
    <submittedName>
        <fullName evidence="1">Uncharacterized protein</fullName>
    </submittedName>
</protein>
<evidence type="ECO:0000313" key="1">
    <source>
        <dbReference type="EMBL" id="RHC54602.1"/>
    </source>
</evidence>
<comment type="caution">
    <text evidence="1">The sequence shown here is derived from an EMBL/GenBank/DDBJ whole genome shotgun (WGS) entry which is preliminary data.</text>
</comment>
<reference evidence="1 2" key="1">
    <citation type="submission" date="2018-08" db="EMBL/GenBank/DDBJ databases">
        <title>A genome reference for cultivated species of the human gut microbiota.</title>
        <authorList>
            <person name="Zou Y."/>
            <person name="Xue W."/>
            <person name="Luo G."/>
        </authorList>
    </citation>
    <scope>NUCLEOTIDE SEQUENCE [LARGE SCALE GENOMIC DNA]</scope>
    <source>
        <strain evidence="1 2">AM35-14</strain>
    </source>
</reference>
<evidence type="ECO:0000313" key="2">
    <source>
        <dbReference type="Proteomes" id="UP000283975"/>
    </source>
</evidence>
<proteinExistence type="predicted"/>